<evidence type="ECO:0000313" key="1">
    <source>
        <dbReference type="EMBL" id="ASR79983.1"/>
    </source>
</evidence>
<dbReference type="Proteomes" id="UP000226315">
    <property type="component" value="Segment"/>
</dbReference>
<proteinExistence type="predicted"/>
<evidence type="ECO:0000313" key="2">
    <source>
        <dbReference type="Proteomes" id="UP000226315"/>
    </source>
</evidence>
<keyword evidence="2" id="KW-1185">Reference proteome</keyword>
<sequence length="231" mass="24310">MTKLIVANRNIAKPGAPRIIRTPGVGGYDARFIASHLDLTDGSIISSWKATAGANPFTIANVGGTPAVSIGTENGIRHLNTLGGSASGGRLLGPHTTQRPFTIAAVVKAPPNTSPMIGFTGTYLSRNSSGYYQGTSSTAAYTPVLRDGWIFVMMAHSADANSSFIARADDAEVVGTPGSTPSPSFGGLYFGSTAAGGAHQLREMILWPTQLNLSDRNKVHNYMRSRYPELV</sequence>
<gene>
    <name evidence="1" type="ORF">SEA_ARCADIA_19</name>
</gene>
<protein>
    <submittedName>
        <fullName evidence="1">Uncharacterized protein</fullName>
    </submittedName>
</protein>
<accession>A0A222Z792</accession>
<reference evidence="1 2" key="1">
    <citation type="submission" date="2017-06" db="EMBL/GenBank/DDBJ databases">
        <authorList>
            <person name="Schoff C."/>
            <person name="Dunbar D."/>
            <person name="Schaff J.E."/>
            <person name="Dashiell C.L."/>
            <person name="Macialek J.A."/>
            <person name="Klyczek K."/>
            <person name="Bradley K.W."/>
            <person name="Asai D.J."/>
            <person name="Bowman C.A."/>
            <person name="Russell D.A."/>
            <person name="Pope W.H."/>
            <person name="Jacobs-Sera D."/>
            <person name="Hendrix R.W."/>
            <person name="Hatfull G.F."/>
        </authorList>
    </citation>
    <scope>NUCLEOTIDE SEQUENCE [LARGE SCALE GENOMIC DNA]</scope>
</reference>
<organism evidence="1 2">
    <name type="scientific">Arthrobacter phage Arcadia</name>
    <dbReference type="NCBI Taxonomy" id="2024274"/>
    <lineage>
        <taxon>Viruses</taxon>
        <taxon>Duplodnaviria</taxon>
        <taxon>Heunggongvirae</taxon>
        <taxon>Uroviricota</taxon>
        <taxon>Caudoviricetes</taxon>
        <taxon>Mudcatvirus</taxon>
        <taxon>Mudcatvirus arcadia</taxon>
    </lineage>
</organism>
<name>A0A222Z792_9CAUD</name>
<dbReference type="EMBL" id="MF189170">
    <property type="protein sequence ID" value="ASR79983.1"/>
    <property type="molecule type" value="Genomic_DNA"/>
</dbReference>